<comment type="caution">
    <text evidence="1">The sequence shown here is derived from an EMBL/GenBank/DDBJ whole genome shotgun (WGS) entry which is preliminary data.</text>
</comment>
<dbReference type="OrthoDB" id="505607at2759"/>
<protein>
    <submittedName>
        <fullName evidence="1">A4d4e1ff-cc12-4f7c-8d57-550712cc38cb-CDS</fullName>
    </submittedName>
</protein>
<dbReference type="InterPro" id="IPR036514">
    <property type="entry name" value="SGNH_hydro_sf"/>
</dbReference>
<evidence type="ECO:0000313" key="2">
    <source>
        <dbReference type="Proteomes" id="UP000624404"/>
    </source>
</evidence>
<proteinExistence type="predicted"/>
<evidence type="ECO:0000313" key="1">
    <source>
        <dbReference type="EMBL" id="CAD6439706.1"/>
    </source>
</evidence>
<accession>A0A8H2VLV3</accession>
<reference evidence="1" key="1">
    <citation type="submission" date="2020-10" db="EMBL/GenBank/DDBJ databases">
        <authorList>
            <person name="Kusch S."/>
        </authorList>
    </citation>
    <scope>NUCLEOTIDE SEQUENCE</scope>
    <source>
        <strain evidence="1">SwB9</strain>
    </source>
</reference>
<dbReference type="AlphaFoldDB" id="A0A8H2VLV3"/>
<dbReference type="SUPFAM" id="SSF52266">
    <property type="entry name" value="SGNH hydrolase"/>
    <property type="match status" value="1"/>
</dbReference>
<dbReference type="Proteomes" id="UP000624404">
    <property type="component" value="Unassembled WGS sequence"/>
</dbReference>
<name>A0A8H2VLV3_9HELO</name>
<dbReference type="Gene3D" id="3.40.50.1110">
    <property type="entry name" value="SGNH hydrolase"/>
    <property type="match status" value="1"/>
</dbReference>
<keyword evidence="2" id="KW-1185">Reference proteome</keyword>
<sequence length="254" mass="28627">MLAWKGVLRPSHLDFIIMDPSTASSPAASSNYSKAKPLSSLLEMCDMELNNQIKDNAKWKKRSEDTTLNVHFPELDNPCSKACNILLIGSSMLERFKTTGHDLNLGLKPHIFNAGVGGDTIPNVLYRMNLGLLQKAKYQAKVGTVVVNIGSNDLKKPGRSLSEVQLYQFALHLEALRRTFPRIVVTALFYKKDVQLSDVDRSNEDLQKIVSGFPGVEWLAAPQMDLIHHYEDHVHLNRDGYEVWDKWLVEKLGI</sequence>
<dbReference type="EMBL" id="CAJHIA010000002">
    <property type="protein sequence ID" value="CAD6439706.1"/>
    <property type="molecule type" value="Genomic_DNA"/>
</dbReference>
<gene>
    <name evidence="1" type="ORF">SCLTRI_LOCUS348</name>
</gene>
<organism evidence="1 2">
    <name type="scientific">Sclerotinia trifoliorum</name>
    <dbReference type="NCBI Taxonomy" id="28548"/>
    <lineage>
        <taxon>Eukaryota</taxon>
        <taxon>Fungi</taxon>
        <taxon>Dikarya</taxon>
        <taxon>Ascomycota</taxon>
        <taxon>Pezizomycotina</taxon>
        <taxon>Leotiomycetes</taxon>
        <taxon>Helotiales</taxon>
        <taxon>Sclerotiniaceae</taxon>
        <taxon>Sclerotinia</taxon>
    </lineage>
</organism>